<dbReference type="EMBL" id="CAUYUE010000004">
    <property type="protein sequence ID" value="CAK0767222.1"/>
    <property type="molecule type" value="Genomic_DNA"/>
</dbReference>
<keyword evidence="1" id="KW-0240">DNA-directed RNA polymerase</keyword>
<accession>A0AAV1HZQ8</accession>
<protein>
    <recommendedName>
        <fullName evidence="4">Plastid-encoded RNA polymerase subunit alpha</fullName>
    </recommendedName>
</protein>
<dbReference type="GO" id="GO:0006366">
    <property type="term" value="P:transcription by RNA polymerase II"/>
    <property type="evidence" value="ECO:0007669"/>
    <property type="project" value="TreeGrafter"/>
</dbReference>
<evidence type="ECO:0000313" key="7">
    <source>
        <dbReference type="Proteomes" id="UP001314263"/>
    </source>
</evidence>
<evidence type="ECO:0000313" key="6">
    <source>
        <dbReference type="EMBL" id="CAK0767222.1"/>
    </source>
</evidence>
<dbReference type="GO" id="GO:0003899">
    <property type="term" value="F:DNA-directed RNA polymerase activity"/>
    <property type="evidence" value="ECO:0007669"/>
    <property type="project" value="InterPro"/>
</dbReference>
<dbReference type="InterPro" id="IPR011263">
    <property type="entry name" value="DNA-dir_RNA_pol_RpoA/D/Rpb3"/>
</dbReference>
<comment type="similarity">
    <text evidence="3">Belongs to the archaeal Rpo11/eukaryotic RPB11/RPC19 RNA polymerase subunit family.</text>
</comment>
<dbReference type="Pfam" id="PF01193">
    <property type="entry name" value="RNA_pol_L"/>
    <property type="match status" value="1"/>
</dbReference>
<evidence type="ECO:0000259" key="5">
    <source>
        <dbReference type="SMART" id="SM00662"/>
    </source>
</evidence>
<keyword evidence="2" id="KW-0804">Transcription</keyword>
<dbReference type="InterPro" id="IPR009025">
    <property type="entry name" value="RBP11-like_dimer"/>
</dbReference>
<sequence>MTFLDVKESDDGTNISFKLKDVPMSVANGIRRSCLVEVPMVGIDIKTVSFDPDENGVNTSSMHDEMLVHRLAYALLDVNPKDSGDYSFHICDPQNKDEPFENRTEGIIDFTTSDICCFKGSSDQRIPSAKVFLGESLLTRLKPGQKLRSTFSAIYRGVRLSNDGYRYSFQPCKVKFSHPVQAETGTTPHTFALEITTHGFTHIKAKDIVTEAIDVLRNKVTSLSTSEPKGVPDSVLPDCSLFTVLGEDHTLGRMLVETLEKMENVNFVAYMKTHALEQDMTLKLATGQDNNQILLQACERLSKLLDGVAQQWAAV</sequence>
<dbReference type="GO" id="GO:0046983">
    <property type="term" value="F:protein dimerization activity"/>
    <property type="evidence" value="ECO:0007669"/>
    <property type="project" value="InterPro"/>
</dbReference>
<keyword evidence="7" id="KW-1185">Reference proteome</keyword>
<organism evidence="6 7">
    <name type="scientific">Coccomyxa viridis</name>
    <dbReference type="NCBI Taxonomy" id="1274662"/>
    <lineage>
        <taxon>Eukaryota</taxon>
        <taxon>Viridiplantae</taxon>
        <taxon>Chlorophyta</taxon>
        <taxon>core chlorophytes</taxon>
        <taxon>Trebouxiophyceae</taxon>
        <taxon>Trebouxiophyceae incertae sedis</taxon>
        <taxon>Coccomyxaceae</taxon>
        <taxon>Coccomyxa</taxon>
    </lineage>
</organism>
<evidence type="ECO:0000256" key="4">
    <source>
        <dbReference type="ARBA" id="ARBA00031776"/>
    </source>
</evidence>
<dbReference type="Pfam" id="PF13656">
    <property type="entry name" value="RNA_pol_L_2"/>
    <property type="match status" value="1"/>
</dbReference>
<comment type="caution">
    <text evidence="6">The sequence shown here is derived from an EMBL/GenBank/DDBJ whole genome shotgun (WGS) entry which is preliminary data.</text>
</comment>
<dbReference type="InterPro" id="IPR036603">
    <property type="entry name" value="RBP11-like"/>
</dbReference>
<dbReference type="GO" id="GO:0005665">
    <property type="term" value="C:RNA polymerase II, core complex"/>
    <property type="evidence" value="ECO:0007669"/>
    <property type="project" value="TreeGrafter"/>
</dbReference>
<dbReference type="AlphaFoldDB" id="A0AAV1HZQ8"/>
<dbReference type="SMART" id="SM00662">
    <property type="entry name" value="RPOLD"/>
    <property type="match status" value="1"/>
</dbReference>
<gene>
    <name evidence="6" type="ORF">CVIRNUC_003439</name>
</gene>
<dbReference type="SUPFAM" id="SSF55257">
    <property type="entry name" value="RBP11-like subunits of RNA polymerase"/>
    <property type="match status" value="2"/>
</dbReference>
<dbReference type="Gene3D" id="3.30.1360.10">
    <property type="entry name" value="RNA polymerase, RBP11-like subunit"/>
    <property type="match status" value="2"/>
</dbReference>
<feature type="domain" description="DNA-directed RNA polymerase RpoA/D/Rpb3-type" evidence="5">
    <location>
        <begin position="14"/>
        <end position="226"/>
    </location>
</feature>
<dbReference type="PANTHER" id="PTHR13946:SF16">
    <property type="entry name" value="DNA-DIRECTED RNA POLYMERASE II SUBUNIT RPB11"/>
    <property type="match status" value="1"/>
</dbReference>
<name>A0AAV1HZQ8_9CHLO</name>
<evidence type="ECO:0000256" key="2">
    <source>
        <dbReference type="ARBA" id="ARBA00023163"/>
    </source>
</evidence>
<proteinExistence type="inferred from homology"/>
<evidence type="ECO:0000256" key="3">
    <source>
        <dbReference type="ARBA" id="ARBA00025751"/>
    </source>
</evidence>
<reference evidence="6 7" key="1">
    <citation type="submission" date="2023-10" db="EMBL/GenBank/DDBJ databases">
        <authorList>
            <person name="Maclean D."/>
            <person name="Macfadyen A."/>
        </authorList>
    </citation>
    <scope>NUCLEOTIDE SEQUENCE [LARGE SCALE GENOMIC DNA]</scope>
</reference>
<evidence type="ECO:0000256" key="1">
    <source>
        <dbReference type="ARBA" id="ARBA00022478"/>
    </source>
</evidence>
<dbReference type="PANTHER" id="PTHR13946">
    <property type="entry name" value="DNA-DIRECTED RNA POLYMERASE I,II,III"/>
    <property type="match status" value="1"/>
</dbReference>
<dbReference type="Proteomes" id="UP001314263">
    <property type="component" value="Unassembled WGS sequence"/>
</dbReference>